<proteinExistence type="inferred from homology"/>
<dbReference type="PANTHER" id="PTHR11409:SF42">
    <property type="entry name" value="ADENOSINE DEAMINASE-LIKE PROTEIN"/>
    <property type="match status" value="1"/>
</dbReference>
<dbReference type="InterPro" id="IPR032466">
    <property type="entry name" value="Metal_Hydrolase"/>
</dbReference>
<evidence type="ECO:0000313" key="10">
    <source>
        <dbReference type="Proteomes" id="UP001230220"/>
    </source>
</evidence>
<reference evidence="9 10" key="1">
    <citation type="submission" date="2023-07" db="EMBL/GenBank/DDBJ databases">
        <title>Genomic Encyclopedia of Type Strains, Phase IV (KMG-IV): sequencing the most valuable type-strain genomes for metagenomic binning, comparative biology and taxonomic classification.</title>
        <authorList>
            <person name="Goeker M."/>
        </authorList>
    </citation>
    <scope>NUCLEOTIDE SEQUENCE [LARGE SCALE GENOMIC DNA]</scope>
    <source>
        <strain evidence="9 10">DSM 16784</strain>
    </source>
</reference>
<comment type="catalytic activity">
    <reaction evidence="7">
        <text>N(6)-methyl-AMP + H2O + H(+) = IMP + methylamine</text>
        <dbReference type="Rhea" id="RHEA:16001"/>
        <dbReference type="ChEBI" id="CHEBI:15377"/>
        <dbReference type="ChEBI" id="CHEBI:15378"/>
        <dbReference type="ChEBI" id="CHEBI:58053"/>
        <dbReference type="ChEBI" id="CHEBI:59338"/>
        <dbReference type="ChEBI" id="CHEBI:144842"/>
    </reaction>
    <physiologicalReaction direction="left-to-right" evidence="7">
        <dbReference type="Rhea" id="RHEA:16002"/>
    </physiologicalReaction>
</comment>
<evidence type="ECO:0000256" key="4">
    <source>
        <dbReference type="ARBA" id="ARBA00022801"/>
    </source>
</evidence>
<evidence type="ECO:0000256" key="6">
    <source>
        <dbReference type="ARBA" id="ARBA00023080"/>
    </source>
</evidence>
<comment type="similarity">
    <text evidence="2">Belongs to the metallo-dependent hydrolases superfamily. Adenosine and AMP deaminases family.</text>
</comment>
<dbReference type="PANTHER" id="PTHR11409">
    <property type="entry name" value="ADENOSINE DEAMINASE"/>
    <property type="match status" value="1"/>
</dbReference>
<accession>A0ABU0E8Q9</accession>
<keyword evidence="3" id="KW-0479">Metal-binding</keyword>
<evidence type="ECO:0000256" key="7">
    <source>
        <dbReference type="ARBA" id="ARBA00048787"/>
    </source>
</evidence>
<dbReference type="InterPro" id="IPR001365">
    <property type="entry name" value="A_deaminase_dom"/>
</dbReference>
<dbReference type="SUPFAM" id="SSF51556">
    <property type="entry name" value="Metallo-dependent hydrolases"/>
    <property type="match status" value="1"/>
</dbReference>
<sequence length="339" mass="38588">MQREIIKKLPKVELHCHLDGSVSMEAIKRLAEINNVDIPTSDIELRKKISVSKNCRDLKDYLNCFSFVLPLLQTKESLTLAAYDVLKQASDENICYIELRFSPLQHMEKELSQKEVVEAVIEGVKQGSHDFDVECGLILCMMRHRSEKENQEVIEVARQLANEWSLAVDLAGDEARYDTALFEKPITIAHNYHLPITLHAGECGNQKNIVDSIRFGATRIGHGLTMKDTMDIKQLCVDHKTHVEMCPTSNLQTRAIESIANYPFMEYLELGIPVSINTDNRTVSNTTLTDEICLLDEYFNISYQLLKEVMLSSINQSFTSDDKKQKISKLIDEAYESVV</sequence>
<dbReference type="InterPro" id="IPR006330">
    <property type="entry name" value="Ado/ade_deaminase"/>
</dbReference>
<keyword evidence="5" id="KW-0862">Zinc</keyword>
<evidence type="ECO:0000256" key="2">
    <source>
        <dbReference type="ARBA" id="ARBA00006676"/>
    </source>
</evidence>
<comment type="caution">
    <text evidence="9">The sequence shown here is derived from an EMBL/GenBank/DDBJ whole genome shotgun (WGS) entry which is preliminary data.</text>
</comment>
<evidence type="ECO:0000256" key="3">
    <source>
        <dbReference type="ARBA" id="ARBA00022723"/>
    </source>
</evidence>
<keyword evidence="4" id="KW-0378">Hydrolase</keyword>
<evidence type="ECO:0000256" key="1">
    <source>
        <dbReference type="ARBA" id="ARBA00001947"/>
    </source>
</evidence>
<keyword evidence="10" id="KW-1185">Reference proteome</keyword>
<keyword evidence="6" id="KW-0546">Nucleotide metabolism</keyword>
<dbReference type="Pfam" id="PF00962">
    <property type="entry name" value="A_deaminase"/>
    <property type="match status" value="1"/>
</dbReference>
<protein>
    <submittedName>
        <fullName evidence="9">Adenosine deaminase</fullName>
    </submittedName>
</protein>
<dbReference type="EMBL" id="JAUSUR010000011">
    <property type="protein sequence ID" value="MDQ0363283.1"/>
    <property type="molecule type" value="Genomic_DNA"/>
</dbReference>
<evidence type="ECO:0000313" key="9">
    <source>
        <dbReference type="EMBL" id="MDQ0363283.1"/>
    </source>
</evidence>
<organism evidence="9 10">
    <name type="scientific">Breznakia pachnodae</name>
    <dbReference type="NCBI Taxonomy" id="265178"/>
    <lineage>
        <taxon>Bacteria</taxon>
        <taxon>Bacillati</taxon>
        <taxon>Bacillota</taxon>
        <taxon>Erysipelotrichia</taxon>
        <taxon>Erysipelotrichales</taxon>
        <taxon>Erysipelotrichaceae</taxon>
        <taxon>Breznakia</taxon>
    </lineage>
</organism>
<dbReference type="RefSeq" id="WP_307412184.1">
    <property type="nucleotide sequence ID" value="NZ_JAUSUR010000011.1"/>
</dbReference>
<dbReference type="Gene3D" id="3.20.20.140">
    <property type="entry name" value="Metal-dependent hydrolases"/>
    <property type="match status" value="1"/>
</dbReference>
<dbReference type="Proteomes" id="UP001230220">
    <property type="component" value="Unassembled WGS sequence"/>
</dbReference>
<evidence type="ECO:0000256" key="5">
    <source>
        <dbReference type="ARBA" id="ARBA00022833"/>
    </source>
</evidence>
<evidence type="ECO:0000259" key="8">
    <source>
        <dbReference type="Pfam" id="PF00962"/>
    </source>
</evidence>
<feature type="domain" description="Adenosine deaminase" evidence="8">
    <location>
        <begin position="10"/>
        <end position="333"/>
    </location>
</feature>
<comment type="cofactor">
    <cofactor evidence="1">
        <name>Zn(2+)</name>
        <dbReference type="ChEBI" id="CHEBI:29105"/>
    </cofactor>
</comment>
<gene>
    <name evidence="9" type="ORF">J2S15_004048</name>
</gene>
<name>A0ABU0E8Q9_9FIRM</name>
<dbReference type="NCBIfam" id="TIGR01430">
    <property type="entry name" value="aden_deam"/>
    <property type="match status" value="1"/>
</dbReference>